<dbReference type="Proteomes" id="UP000885830">
    <property type="component" value="Unassembled WGS sequence"/>
</dbReference>
<feature type="transmembrane region" description="Helical" evidence="1">
    <location>
        <begin position="7"/>
        <end position="27"/>
    </location>
</feature>
<evidence type="ECO:0000313" key="2">
    <source>
        <dbReference type="EMBL" id="HHL42452.1"/>
    </source>
</evidence>
<keyword evidence="1" id="KW-1133">Transmembrane helix</keyword>
<dbReference type="EMBL" id="DRMJ01000118">
    <property type="protein sequence ID" value="HHL42452.1"/>
    <property type="molecule type" value="Genomic_DNA"/>
</dbReference>
<gene>
    <name evidence="2" type="ORF">ENJ42_02445</name>
</gene>
<name>A0A7C5LZ97_9PROT</name>
<organism evidence="2">
    <name type="scientific">Hellea balneolensis</name>
    <dbReference type="NCBI Taxonomy" id="287478"/>
    <lineage>
        <taxon>Bacteria</taxon>
        <taxon>Pseudomonadati</taxon>
        <taxon>Pseudomonadota</taxon>
        <taxon>Alphaproteobacteria</taxon>
        <taxon>Maricaulales</taxon>
        <taxon>Robiginitomaculaceae</taxon>
        <taxon>Hellea</taxon>
    </lineage>
</organism>
<accession>A0A7C5LZ97</accession>
<evidence type="ECO:0000256" key="1">
    <source>
        <dbReference type="SAM" id="Phobius"/>
    </source>
</evidence>
<keyword evidence="1" id="KW-0472">Membrane</keyword>
<proteinExistence type="predicted"/>
<sequence length="67" mass="7311">MPKNPKLYGLILGLVFGAGWTGIMALLNKVLNRSEDPVFYLLMAVFGSLIFGCFAYLGAKKRQDGGQ</sequence>
<reference evidence="2" key="1">
    <citation type="journal article" date="2020" name="mSystems">
        <title>Genome- and Community-Level Interaction Insights into Carbon Utilization and Element Cycling Functions of Hydrothermarchaeota in Hydrothermal Sediment.</title>
        <authorList>
            <person name="Zhou Z."/>
            <person name="Liu Y."/>
            <person name="Xu W."/>
            <person name="Pan J."/>
            <person name="Luo Z.H."/>
            <person name="Li M."/>
        </authorList>
    </citation>
    <scope>NUCLEOTIDE SEQUENCE [LARGE SCALE GENOMIC DNA]</scope>
    <source>
        <strain evidence="2">HyVt-485</strain>
    </source>
</reference>
<comment type="caution">
    <text evidence="2">The sequence shown here is derived from an EMBL/GenBank/DDBJ whole genome shotgun (WGS) entry which is preliminary data.</text>
</comment>
<dbReference type="AlphaFoldDB" id="A0A7C5LZ97"/>
<protein>
    <submittedName>
        <fullName evidence="2">Uncharacterized protein</fullName>
    </submittedName>
</protein>
<keyword evidence="1" id="KW-0812">Transmembrane</keyword>
<feature type="transmembrane region" description="Helical" evidence="1">
    <location>
        <begin position="39"/>
        <end position="59"/>
    </location>
</feature>